<dbReference type="InterPro" id="IPR020045">
    <property type="entry name" value="DNA_polI_H3TH"/>
</dbReference>
<dbReference type="GO" id="GO:0033567">
    <property type="term" value="P:DNA replication, Okazaki fragment processing"/>
    <property type="evidence" value="ECO:0007669"/>
    <property type="project" value="InterPro"/>
</dbReference>
<dbReference type="GO" id="GO:0017108">
    <property type="term" value="F:5'-flap endonuclease activity"/>
    <property type="evidence" value="ECO:0007669"/>
    <property type="project" value="InterPro"/>
</dbReference>
<evidence type="ECO:0000256" key="1">
    <source>
        <dbReference type="ARBA" id="ARBA00022722"/>
    </source>
</evidence>
<dbReference type="CDD" id="cd09898">
    <property type="entry name" value="H3TH_53EXO"/>
    <property type="match status" value="1"/>
</dbReference>
<gene>
    <name evidence="6" type="ORF">A2V69_01335</name>
</gene>
<dbReference type="SMART" id="SM00279">
    <property type="entry name" value="HhH2"/>
    <property type="match status" value="1"/>
</dbReference>
<dbReference type="Gene3D" id="1.10.150.20">
    <property type="entry name" value="5' to 3' exonuclease, C-terminal subdomain"/>
    <property type="match status" value="1"/>
</dbReference>
<sequence length="312" mass="35609">MKKLVLIDSNALIHRSFHALPPLTTRSGELVNAVYGFSSILLRVINELKPDYIAAAFDLAAPTFRHIEYDQYKAKRPKAPDELYEQIPRAKEILQAFSIPILEKEGFEADDVIGTLAKKFTREGVETMIITGDLDTLQLVNNKIKIYTMKRGLSDTVIYGEKEVKERYGLKPEQMIDYKALRGDPSDNIPGVKGIGEKGACNLLKEFGTLENLYKKLDKLTEKQIIDSPSLSESVVEKLKTNKRMAFFSKRLVTIHQKVPIKISLKELDWQKNINIDKVKELFNQLNFQTLIKRLPGQVIELEKKAEQTNLF</sequence>
<dbReference type="Pfam" id="PF02739">
    <property type="entry name" value="5_3_exonuc_N"/>
    <property type="match status" value="1"/>
</dbReference>
<organism evidence="6 7">
    <name type="scientific">Candidatus Portnoybacteria bacterium RBG_13_40_8</name>
    <dbReference type="NCBI Taxonomy" id="1801990"/>
    <lineage>
        <taxon>Bacteria</taxon>
        <taxon>Candidatus Portnoyibacteriota</taxon>
    </lineage>
</organism>
<evidence type="ECO:0000256" key="4">
    <source>
        <dbReference type="ARBA" id="ARBA00023125"/>
    </source>
</evidence>
<dbReference type="GO" id="GO:0003677">
    <property type="term" value="F:DNA binding"/>
    <property type="evidence" value="ECO:0007669"/>
    <property type="project" value="UniProtKB-KW"/>
</dbReference>
<dbReference type="InterPro" id="IPR038969">
    <property type="entry name" value="FEN"/>
</dbReference>
<dbReference type="EMBL" id="MHMT01000026">
    <property type="protein sequence ID" value="OGZ32091.1"/>
    <property type="molecule type" value="Genomic_DNA"/>
</dbReference>
<dbReference type="STRING" id="1801990.A2V69_01335"/>
<dbReference type="AlphaFoldDB" id="A0A1G2F3H1"/>
<protein>
    <recommendedName>
        <fullName evidence="5">5'-3' exonuclease domain-containing protein</fullName>
    </recommendedName>
</protein>
<dbReference type="InterPro" id="IPR008918">
    <property type="entry name" value="HhH2"/>
</dbReference>
<dbReference type="Proteomes" id="UP000177810">
    <property type="component" value="Unassembled WGS sequence"/>
</dbReference>
<proteinExistence type="predicted"/>
<feature type="domain" description="5'-3' exonuclease" evidence="5">
    <location>
        <begin position="2"/>
        <end position="271"/>
    </location>
</feature>
<dbReference type="Gene3D" id="3.40.50.1010">
    <property type="entry name" value="5'-nuclease"/>
    <property type="match status" value="1"/>
</dbReference>
<dbReference type="GO" id="GO:0008409">
    <property type="term" value="F:5'-3' exonuclease activity"/>
    <property type="evidence" value="ECO:0007669"/>
    <property type="project" value="InterPro"/>
</dbReference>
<comment type="caution">
    <text evidence="6">The sequence shown here is derived from an EMBL/GenBank/DDBJ whole genome shotgun (WGS) entry which is preliminary data.</text>
</comment>
<dbReference type="SUPFAM" id="SSF47807">
    <property type="entry name" value="5' to 3' exonuclease, C-terminal subdomain"/>
    <property type="match status" value="1"/>
</dbReference>
<name>A0A1G2F3H1_9BACT</name>
<dbReference type="PANTHER" id="PTHR42646:SF2">
    <property type="entry name" value="5'-3' EXONUCLEASE FAMILY PROTEIN"/>
    <property type="match status" value="1"/>
</dbReference>
<dbReference type="SUPFAM" id="SSF88723">
    <property type="entry name" value="PIN domain-like"/>
    <property type="match status" value="1"/>
</dbReference>
<dbReference type="InterPro" id="IPR002421">
    <property type="entry name" value="5-3_exonuclease"/>
</dbReference>
<dbReference type="FunFam" id="3.40.50.1010:FF:000001">
    <property type="entry name" value="DNA polymerase I"/>
    <property type="match status" value="1"/>
</dbReference>
<accession>A0A1G2F3H1</accession>
<keyword evidence="3" id="KW-0269">Exonuclease</keyword>
<dbReference type="SMART" id="SM00475">
    <property type="entry name" value="53EXOc"/>
    <property type="match status" value="1"/>
</dbReference>
<dbReference type="InterPro" id="IPR020046">
    <property type="entry name" value="5-3_exonucl_a-hlix_arch_N"/>
</dbReference>
<evidence type="ECO:0000313" key="6">
    <source>
        <dbReference type="EMBL" id="OGZ32091.1"/>
    </source>
</evidence>
<evidence type="ECO:0000256" key="3">
    <source>
        <dbReference type="ARBA" id="ARBA00022839"/>
    </source>
</evidence>
<keyword evidence="2" id="KW-0378">Hydrolase</keyword>
<evidence type="ECO:0000256" key="2">
    <source>
        <dbReference type="ARBA" id="ARBA00022801"/>
    </source>
</evidence>
<reference evidence="6 7" key="1">
    <citation type="journal article" date="2016" name="Nat. Commun.">
        <title>Thousands of microbial genomes shed light on interconnected biogeochemical processes in an aquifer system.</title>
        <authorList>
            <person name="Anantharaman K."/>
            <person name="Brown C.T."/>
            <person name="Hug L.A."/>
            <person name="Sharon I."/>
            <person name="Castelle C.J."/>
            <person name="Probst A.J."/>
            <person name="Thomas B.C."/>
            <person name="Singh A."/>
            <person name="Wilkins M.J."/>
            <person name="Karaoz U."/>
            <person name="Brodie E.L."/>
            <person name="Williams K.H."/>
            <person name="Hubbard S.S."/>
            <person name="Banfield J.F."/>
        </authorList>
    </citation>
    <scope>NUCLEOTIDE SEQUENCE [LARGE SCALE GENOMIC DNA]</scope>
</reference>
<evidence type="ECO:0000313" key="7">
    <source>
        <dbReference type="Proteomes" id="UP000177810"/>
    </source>
</evidence>
<dbReference type="Pfam" id="PF01367">
    <property type="entry name" value="5_3_exonuc"/>
    <property type="match status" value="1"/>
</dbReference>
<keyword evidence="4" id="KW-0238">DNA-binding</keyword>
<dbReference type="InterPro" id="IPR029060">
    <property type="entry name" value="PIN-like_dom_sf"/>
</dbReference>
<dbReference type="InterPro" id="IPR036279">
    <property type="entry name" value="5-3_exonuclease_C_sf"/>
</dbReference>
<dbReference type="PANTHER" id="PTHR42646">
    <property type="entry name" value="FLAP ENDONUCLEASE XNI"/>
    <property type="match status" value="1"/>
</dbReference>
<evidence type="ECO:0000259" key="5">
    <source>
        <dbReference type="SMART" id="SM00475"/>
    </source>
</evidence>
<dbReference type="CDD" id="cd09859">
    <property type="entry name" value="PIN_53EXO"/>
    <property type="match status" value="1"/>
</dbReference>
<dbReference type="FunFam" id="1.10.150.20:FF:000003">
    <property type="entry name" value="DNA polymerase I"/>
    <property type="match status" value="1"/>
</dbReference>
<keyword evidence="1" id="KW-0540">Nuclease</keyword>